<sequence length="138" mass="16188">MSNQKTDSVPTPEGVLVSYETLLAQSTRMLACVRQKDWEALVDEQSRYVLEVDRLSRIERDLSFNVEEQERKAALLERILEQDLEVRRCLMARRDELDQLLGTSRRRQDLHRTYQSHSAQVVDGRARFHRDPLHKGTP</sequence>
<evidence type="ECO:0000256" key="2">
    <source>
        <dbReference type="ARBA" id="ARBA00022490"/>
    </source>
</evidence>
<evidence type="ECO:0000256" key="4">
    <source>
        <dbReference type="ARBA" id="ARBA00023186"/>
    </source>
</evidence>
<accession>A0ABQ6Y210</accession>
<evidence type="ECO:0000313" key="7">
    <source>
        <dbReference type="EMBL" id="KAF0801732.1"/>
    </source>
</evidence>
<evidence type="ECO:0000256" key="3">
    <source>
        <dbReference type="ARBA" id="ARBA00022795"/>
    </source>
</evidence>
<name>A0ABQ6Y210_9GAMM</name>
<evidence type="ECO:0000313" key="8">
    <source>
        <dbReference type="Proteomes" id="UP000771797"/>
    </source>
</evidence>
<evidence type="ECO:0000256" key="5">
    <source>
        <dbReference type="ARBA" id="ARBA00093797"/>
    </source>
</evidence>
<feature type="region of interest" description="Disordered" evidence="6">
    <location>
        <begin position="112"/>
        <end position="138"/>
    </location>
</feature>
<keyword evidence="4" id="KW-0143">Chaperone</keyword>
<proteinExistence type="predicted"/>
<comment type="caution">
    <text evidence="7">The sequence shown here is derived from an EMBL/GenBank/DDBJ whole genome shotgun (WGS) entry which is preliminary data.</text>
</comment>
<protein>
    <recommendedName>
        <fullName evidence="5">Flagellar protein FliT</fullName>
    </recommendedName>
</protein>
<dbReference type="InterPro" id="IPR008622">
    <property type="entry name" value="FliT"/>
</dbReference>
<feature type="compositionally biased region" description="Basic and acidic residues" evidence="6">
    <location>
        <begin position="124"/>
        <end position="138"/>
    </location>
</feature>
<keyword evidence="8" id="KW-1185">Reference proteome</keyword>
<keyword evidence="2" id="KW-0963">Cytoplasm</keyword>
<dbReference type="Gene3D" id="1.20.58.380">
    <property type="entry name" value="Flagellar protein flit"/>
    <property type="match status" value="1"/>
</dbReference>
<organism evidence="7 8">
    <name type="scientific">Alcanivorax xiamenensis</name>
    <dbReference type="NCBI Taxonomy" id="1177156"/>
    <lineage>
        <taxon>Bacteria</taxon>
        <taxon>Pseudomonadati</taxon>
        <taxon>Pseudomonadota</taxon>
        <taxon>Gammaproteobacteria</taxon>
        <taxon>Oceanospirillales</taxon>
        <taxon>Alcanivoracaceae</taxon>
        <taxon>Alcanivorax</taxon>
    </lineage>
</organism>
<gene>
    <name evidence="7" type="ORF">A6D6_04255</name>
</gene>
<evidence type="ECO:0000256" key="6">
    <source>
        <dbReference type="SAM" id="MobiDB-lite"/>
    </source>
</evidence>
<dbReference type="RefSeq" id="WP_159661837.1">
    <property type="nucleotide sequence ID" value="NZ_AQPF01000098.1"/>
</dbReference>
<evidence type="ECO:0000256" key="1">
    <source>
        <dbReference type="ARBA" id="ARBA00004514"/>
    </source>
</evidence>
<dbReference type="EMBL" id="AQPF01000098">
    <property type="protein sequence ID" value="KAF0801732.1"/>
    <property type="molecule type" value="Genomic_DNA"/>
</dbReference>
<keyword evidence="3" id="KW-1005">Bacterial flagellum biogenesis</keyword>
<dbReference type="Pfam" id="PF05400">
    <property type="entry name" value="FliT"/>
    <property type="match status" value="1"/>
</dbReference>
<dbReference type="Proteomes" id="UP000771797">
    <property type="component" value="Unassembled WGS sequence"/>
</dbReference>
<comment type="subcellular location">
    <subcellularLocation>
        <location evidence="1">Cytoplasm</location>
        <location evidence="1">Cytosol</location>
    </subcellularLocation>
</comment>
<reference evidence="7 8" key="1">
    <citation type="submission" date="2012-09" db="EMBL/GenBank/DDBJ databases">
        <title>Genome Sequence of alkane-degrading Bacterium Alcanivorax sp. 6-D-6.</title>
        <authorList>
            <person name="Lai Q."/>
            <person name="Shao Z."/>
        </authorList>
    </citation>
    <scope>NUCLEOTIDE SEQUENCE [LARGE SCALE GENOMIC DNA]</scope>
    <source>
        <strain evidence="7 8">6-D-6</strain>
    </source>
</reference>